<reference evidence="3" key="1">
    <citation type="submission" date="2020-09" db="EMBL/GenBank/DDBJ databases">
        <title>Comparative genome analyses of four rice-infecting Rhizoctonia solani isolates reveal extensive enrichment of homogalacturonan modification genes.</title>
        <authorList>
            <person name="Lee D.-Y."/>
            <person name="Jeon J."/>
            <person name="Kim K.-T."/>
            <person name="Cheong K."/>
            <person name="Song H."/>
            <person name="Choi G."/>
            <person name="Ko J."/>
            <person name="Opiyo S.O."/>
            <person name="Zuo S."/>
            <person name="Madhav S."/>
            <person name="Lee Y.-H."/>
            <person name="Wang G.-L."/>
        </authorList>
    </citation>
    <scope>NUCLEOTIDE SEQUENCE</scope>
    <source>
        <strain evidence="3">AG1-IA WGL</strain>
    </source>
</reference>
<dbReference type="OrthoDB" id="10371143at2759"/>
<dbReference type="AlphaFoldDB" id="A0A8H7HSY3"/>
<evidence type="ECO:0000256" key="2">
    <source>
        <dbReference type="SAM" id="SignalP"/>
    </source>
</evidence>
<dbReference type="EMBL" id="JACYCD010000052">
    <property type="protein sequence ID" value="KAF8705895.1"/>
    <property type="molecule type" value="Genomic_DNA"/>
</dbReference>
<feature type="signal peptide" evidence="2">
    <location>
        <begin position="1"/>
        <end position="21"/>
    </location>
</feature>
<gene>
    <name evidence="3" type="ORF">RHS03_05018</name>
</gene>
<evidence type="ECO:0000313" key="3">
    <source>
        <dbReference type="EMBL" id="KAF8705895.1"/>
    </source>
</evidence>
<feature type="region of interest" description="Disordered" evidence="1">
    <location>
        <begin position="266"/>
        <end position="288"/>
    </location>
</feature>
<comment type="caution">
    <text evidence="3">The sequence shown here is derived from an EMBL/GenBank/DDBJ whole genome shotgun (WGS) entry which is preliminary data.</text>
</comment>
<dbReference type="Proteomes" id="UP000602905">
    <property type="component" value="Unassembled WGS sequence"/>
</dbReference>
<feature type="compositionally biased region" description="Low complexity" evidence="1">
    <location>
        <begin position="119"/>
        <end position="128"/>
    </location>
</feature>
<keyword evidence="2" id="KW-0732">Signal</keyword>
<name>A0A8H7HSY3_9AGAM</name>
<proteinExistence type="predicted"/>
<sequence length="288" mass="30112">MRNSASLAVLITLMAVGGTIAAPIEDHPGSGHAPIPDGHQVNHTVIPVSGPKISNRDMNPAINTYGSKLASVGEVKAVTGELNAKVEDASGVIQDNIHVPDTSAHVDIDLSKGSDKSGPQQQPQPQSEPHSEPQPQPESQPQPEQQSEPEHEPKPQSESSPESGNPGKLPEQPQGNAGDCLDINEVREGFQANACATIDLKAGKECLDGMHKVTNKTGDDVKAKANMVLGGTHQVHDRPTNTVHDVEKGAQVAGKVDIDVDTDAMKAPGAPHRPALAVAESIEGTNPN</sequence>
<feature type="chain" id="PRO_5034850074" evidence="2">
    <location>
        <begin position="22"/>
        <end position="288"/>
    </location>
</feature>
<protein>
    <submittedName>
        <fullName evidence="3">Uncharacterized protein</fullName>
    </submittedName>
</protein>
<organism evidence="3 4">
    <name type="scientific">Rhizoctonia solani</name>
    <dbReference type="NCBI Taxonomy" id="456999"/>
    <lineage>
        <taxon>Eukaryota</taxon>
        <taxon>Fungi</taxon>
        <taxon>Dikarya</taxon>
        <taxon>Basidiomycota</taxon>
        <taxon>Agaricomycotina</taxon>
        <taxon>Agaricomycetes</taxon>
        <taxon>Cantharellales</taxon>
        <taxon>Ceratobasidiaceae</taxon>
        <taxon>Rhizoctonia</taxon>
    </lineage>
</organism>
<feature type="non-terminal residue" evidence="3">
    <location>
        <position position="288"/>
    </location>
</feature>
<accession>A0A8H7HSY3</accession>
<feature type="region of interest" description="Disordered" evidence="1">
    <location>
        <begin position="107"/>
        <end position="180"/>
    </location>
</feature>
<evidence type="ECO:0000313" key="4">
    <source>
        <dbReference type="Proteomes" id="UP000602905"/>
    </source>
</evidence>
<evidence type="ECO:0000256" key="1">
    <source>
        <dbReference type="SAM" id="MobiDB-lite"/>
    </source>
</evidence>